<organism evidence="1 2">
    <name type="scientific">Peterkaempfera bronchialis</name>
    <dbReference type="NCBI Taxonomy" id="2126346"/>
    <lineage>
        <taxon>Bacteria</taxon>
        <taxon>Bacillati</taxon>
        <taxon>Actinomycetota</taxon>
        <taxon>Actinomycetes</taxon>
        <taxon>Kitasatosporales</taxon>
        <taxon>Streptomycetaceae</taxon>
        <taxon>Peterkaempfera</taxon>
    </lineage>
</organism>
<protein>
    <submittedName>
        <fullName evidence="1">Uncharacterized protein</fullName>
    </submittedName>
</protein>
<keyword evidence="2" id="KW-1185">Reference proteome</keyword>
<dbReference type="AlphaFoldDB" id="A0A345SXM9"/>
<reference evidence="2" key="1">
    <citation type="submission" date="2018-07" db="EMBL/GenBank/DDBJ databases">
        <title>Streptacidiphilus bronchialis DSM 106435 chromosome.</title>
        <authorList>
            <person name="Batra D."/>
            <person name="Gulvik C.A."/>
        </authorList>
    </citation>
    <scope>NUCLEOTIDE SEQUENCE [LARGE SCALE GENOMIC DNA]</scope>
    <source>
        <strain evidence="2">DSM 106435</strain>
    </source>
</reference>
<evidence type="ECO:0000313" key="2">
    <source>
        <dbReference type="Proteomes" id="UP000249340"/>
    </source>
</evidence>
<dbReference type="Proteomes" id="UP000249340">
    <property type="component" value="Chromosome"/>
</dbReference>
<dbReference type="RefSeq" id="WP_111490079.1">
    <property type="nucleotide sequence ID" value="NZ_CP031264.1"/>
</dbReference>
<evidence type="ECO:0000313" key="1">
    <source>
        <dbReference type="EMBL" id="AXI78484.1"/>
    </source>
</evidence>
<name>A0A345SXM9_9ACTN</name>
<proteinExistence type="predicted"/>
<sequence length="109" mass="11680">MIDRYADVRTPLLRLLNHAVATFADRVDRHGGELGFEVVLGYDDGEPWGTPTATCRAGGPSANAHGQTLSAGWVEAPTLAFFAASGRCYRASGPRLCGRMVGAWISKKM</sequence>
<dbReference type="EMBL" id="CP031264">
    <property type="protein sequence ID" value="AXI78484.1"/>
    <property type="molecule type" value="Genomic_DNA"/>
</dbReference>
<accession>A0A345SXM9</accession>
<dbReference type="KEGG" id="stri:C7M71_014635"/>
<gene>
    <name evidence="1" type="ORF">C7M71_014635</name>
</gene>